<dbReference type="Gene3D" id="3.30.565.10">
    <property type="entry name" value="Histidine kinase-like ATPase, C-terminal domain"/>
    <property type="match status" value="1"/>
</dbReference>
<dbReference type="InterPro" id="IPR003661">
    <property type="entry name" value="HisK_dim/P_dom"/>
</dbReference>
<dbReference type="PANTHER" id="PTHR45528:SF1">
    <property type="entry name" value="SENSOR HISTIDINE KINASE CPXA"/>
    <property type="match status" value="1"/>
</dbReference>
<sequence>MKIIKKVKWALVSVWIFIVLIMLVGTIVIGRSYLSEMFGDGYSIQSLYSISDPIKETYRNLSIIMSDVQEDLQTDPGKFYDKKYLDSLNQKAGNYRTSVLVYIDGEFTYSGIKDEVEKLEASLLTKRAIYINGEKGIKQEEVENSSSESGSGEMGDQGSYAFGKYGKTYEYMLTSPQAYLCNEIDYQINGKSISIFLVTYYGNYVSQFKSALVGFILMMFLIMLVLTTALSTLVYVQFIRPLVRLKEAAEEIGTGNLGEPVEVSDGRKDEIGELCRSFNDMRERLNESVELKMQYEEENRELISNISHDLKTPITTIKGYVEGLMDGVADTPEKQDRYLKMIYNKANELDALINELSLYTNITNNAIPYEFHRVSVKDYFNDCMEEVRADLLSHNMTLNYNNYCAEDVKVVVDPDQLKRVINNIVTNAIKYTDKEEGHIDISIEESEKMIKVSINDDGRGIDKESLPHIFDRTYRADSARRSRGGSGLGLAICKKIVEEHGGKIWATSKKGEGTTIYFTLKKYIKEENKDEQNTDN</sequence>
<evidence type="ECO:0000256" key="9">
    <source>
        <dbReference type="ARBA" id="ARBA00022777"/>
    </source>
</evidence>
<keyword evidence="5" id="KW-0597">Phosphoprotein</keyword>
<name>A0A8I0AMB3_9FIRM</name>
<evidence type="ECO:0000256" key="3">
    <source>
        <dbReference type="ARBA" id="ARBA00012438"/>
    </source>
</evidence>
<dbReference type="GO" id="GO:0000155">
    <property type="term" value="F:phosphorelay sensor kinase activity"/>
    <property type="evidence" value="ECO:0007669"/>
    <property type="project" value="InterPro"/>
</dbReference>
<feature type="transmembrane region" description="Helical" evidence="15">
    <location>
        <begin position="211"/>
        <end position="236"/>
    </location>
</feature>
<evidence type="ECO:0000256" key="5">
    <source>
        <dbReference type="ARBA" id="ARBA00022553"/>
    </source>
</evidence>
<dbReference type="Gene3D" id="6.10.340.10">
    <property type="match status" value="1"/>
</dbReference>
<evidence type="ECO:0000259" key="17">
    <source>
        <dbReference type="PROSITE" id="PS50885"/>
    </source>
</evidence>
<dbReference type="InterPro" id="IPR036890">
    <property type="entry name" value="HATPase_C_sf"/>
</dbReference>
<dbReference type="AlphaFoldDB" id="A0A8I0AMB3"/>
<dbReference type="RefSeq" id="WP_117784730.1">
    <property type="nucleotide sequence ID" value="NZ_JACOOX010000001.1"/>
</dbReference>
<dbReference type="Proteomes" id="UP000615234">
    <property type="component" value="Unassembled WGS sequence"/>
</dbReference>
<dbReference type="SUPFAM" id="SSF158472">
    <property type="entry name" value="HAMP domain-like"/>
    <property type="match status" value="1"/>
</dbReference>
<protein>
    <recommendedName>
        <fullName evidence="3">histidine kinase</fullName>
        <ecNumber evidence="3">2.7.13.3</ecNumber>
    </recommendedName>
</protein>
<accession>A0A8I0AMB3</accession>
<dbReference type="InterPro" id="IPR005467">
    <property type="entry name" value="His_kinase_dom"/>
</dbReference>
<evidence type="ECO:0000256" key="11">
    <source>
        <dbReference type="ARBA" id="ARBA00022989"/>
    </source>
</evidence>
<evidence type="ECO:0000256" key="15">
    <source>
        <dbReference type="SAM" id="Phobius"/>
    </source>
</evidence>
<dbReference type="Pfam" id="PF00672">
    <property type="entry name" value="HAMP"/>
    <property type="match status" value="1"/>
</dbReference>
<dbReference type="SUPFAM" id="SSF55874">
    <property type="entry name" value="ATPase domain of HSP90 chaperone/DNA topoisomerase II/histidine kinase"/>
    <property type="match status" value="1"/>
</dbReference>
<dbReference type="GO" id="GO:0005886">
    <property type="term" value="C:plasma membrane"/>
    <property type="evidence" value="ECO:0007669"/>
    <property type="project" value="UniProtKB-SubCell"/>
</dbReference>
<dbReference type="PROSITE" id="PS50109">
    <property type="entry name" value="HIS_KIN"/>
    <property type="match status" value="1"/>
</dbReference>
<dbReference type="EC" id="2.7.13.3" evidence="3"/>
<reference evidence="18 19" key="1">
    <citation type="submission" date="2020-08" db="EMBL/GenBank/DDBJ databases">
        <title>Genome public.</title>
        <authorList>
            <person name="Liu C."/>
            <person name="Sun Q."/>
        </authorList>
    </citation>
    <scope>NUCLEOTIDE SEQUENCE [LARGE SCALE GENOMIC DNA]</scope>
    <source>
        <strain evidence="18 19">NSJ-10</strain>
    </source>
</reference>
<dbReference type="InterPro" id="IPR050398">
    <property type="entry name" value="HssS/ArlS-like"/>
</dbReference>
<dbReference type="PRINTS" id="PR00344">
    <property type="entry name" value="BCTRLSENSOR"/>
</dbReference>
<dbReference type="PROSITE" id="PS50885">
    <property type="entry name" value="HAMP"/>
    <property type="match status" value="1"/>
</dbReference>
<dbReference type="FunFam" id="3.30.565.10:FF:000006">
    <property type="entry name" value="Sensor histidine kinase WalK"/>
    <property type="match status" value="1"/>
</dbReference>
<dbReference type="InterPro" id="IPR036097">
    <property type="entry name" value="HisK_dim/P_sf"/>
</dbReference>
<feature type="coiled-coil region" evidence="14">
    <location>
        <begin position="278"/>
        <end position="305"/>
    </location>
</feature>
<evidence type="ECO:0000313" key="18">
    <source>
        <dbReference type="EMBL" id="MBC5661447.1"/>
    </source>
</evidence>
<comment type="caution">
    <text evidence="18">The sequence shown here is derived from an EMBL/GenBank/DDBJ whole genome shotgun (WGS) entry which is preliminary data.</text>
</comment>
<dbReference type="SMART" id="SM00387">
    <property type="entry name" value="HATPase_c"/>
    <property type="match status" value="1"/>
</dbReference>
<keyword evidence="6" id="KW-0808">Transferase</keyword>
<keyword evidence="10" id="KW-0067">ATP-binding</keyword>
<dbReference type="PANTHER" id="PTHR45528">
    <property type="entry name" value="SENSOR HISTIDINE KINASE CPXA"/>
    <property type="match status" value="1"/>
</dbReference>
<evidence type="ECO:0000256" key="13">
    <source>
        <dbReference type="ARBA" id="ARBA00023136"/>
    </source>
</evidence>
<dbReference type="GO" id="GO:0005524">
    <property type="term" value="F:ATP binding"/>
    <property type="evidence" value="ECO:0007669"/>
    <property type="project" value="UniProtKB-KW"/>
</dbReference>
<evidence type="ECO:0000256" key="12">
    <source>
        <dbReference type="ARBA" id="ARBA00023012"/>
    </source>
</evidence>
<keyword evidence="7 15" id="KW-0812">Transmembrane</keyword>
<evidence type="ECO:0000256" key="14">
    <source>
        <dbReference type="SAM" id="Coils"/>
    </source>
</evidence>
<evidence type="ECO:0000259" key="16">
    <source>
        <dbReference type="PROSITE" id="PS50109"/>
    </source>
</evidence>
<evidence type="ECO:0000256" key="2">
    <source>
        <dbReference type="ARBA" id="ARBA00004651"/>
    </source>
</evidence>
<dbReference type="CDD" id="cd00075">
    <property type="entry name" value="HATPase"/>
    <property type="match status" value="1"/>
</dbReference>
<evidence type="ECO:0000313" key="19">
    <source>
        <dbReference type="Proteomes" id="UP000615234"/>
    </source>
</evidence>
<keyword evidence="19" id="KW-1185">Reference proteome</keyword>
<comment type="subcellular location">
    <subcellularLocation>
        <location evidence="2">Cell membrane</location>
        <topology evidence="2">Multi-pass membrane protein</topology>
    </subcellularLocation>
</comment>
<keyword evidence="9 18" id="KW-0418">Kinase</keyword>
<feature type="domain" description="HAMP" evidence="17">
    <location>
        <begin position="236"/>
        <end position="290"/>
    </location>
</feature>
<dbReference type="Pfam" id="PF00512">
    <property type="entry name" value="HisKA"/>
    <property type="match status" value="1"/>
</dbReference>
<evidence type="ECO:0000256" key="6">
    <source>
        <dbReference type="ARBA" id="ARBA00022679"/>
    </source>
</evidence>
<dbReference type="EMBL" id="JACOOX010000001">
    <property type="protein sequence ID" value="MBC5661447.1"/>
    <property type="molecule type" value="Genomic_DNA"/>
</dbReference>
<keyword evidence="11 15" id="KW-1133">Transmembrane helix</keyword>
<dbReference type="CDD" id="cd00082">
    <property type="entry name" value="HisKA"/>
    <property type="match status" value="1"/>
</dbReference>
<dbReference type="SMART" id="SM00388">
    <property type="entry name" value="HisKA"/>
    <property type="match status" value="1"/>
</dbReference>
<proteinExistence type="predicted"/>
<keyword evidence="13 15" id="KW-0472">Membrane</keyword>
<evidence type="ECO:0000256" key="1">
    <source>
        <dbReference type="ARBA" id="ARBA00000085"/>
    </source>
</evidence>
<feature type="transmembrane region" description="Helical" evidence="15">
    <location>
        <begin position="12"/>
        <end position="34"/>
    </location>
</feature>
<evidence type="ECO:0000256" key="4">
    <source>
        <dbReference type="ARBA" id="ARBA00022475"/>
    </source>
</evidence>
<feature type="domain" description="Histidine kinase" evidence="16">
    <location>
        <begin position="305"/>
        <end position="524"/>
    </location>
</feature>
<keyword evidence="12" id="KW-0902">Two-component regulatory system</keyword>
<dbReference type="SMART" id="SM00304">
    <property type="entry name" value="HAMP"/>
    <property type="match status" value="1"/>
</dbReference>
<dbReference type="InterPro" id="IPR003660">
    <property type="entry name" value="HAMP_dom"/>
</dbReference>
<keyword evidence="8" id="KW-0547">Nucleotide-binding</keyword>
<evidence type="ECO:0000256" key="10">
    <source>
        <dbReference type="ARBA" id="ARBA00022840"/>
    </source>
</evidence>
<dbReference type="Pfam" id="PF02518">
    <property type="entry name" value="HATPase_c"/>
    <property type="match status" value="1"/>
</dbReference>
<dbReference type="SUPFAM" id="SSF47384">
    <property type="entry name" value="Homodimeric domain of signal transducing histidine kinase"/>
    <property type="match status" value="1"/>
</dbReference>
<evidence type="ECO:0000256" key="7">
    <source>
        <dbReference type="ARBA" id="ARBA00022692"/>
    </source>
</evidence>
<keyword evidence="4" id="KW-1003">Cell membrane</keyword>
<keyword evidence="14" id="KW-0175">Coiled coil</keyword>
<evidence type="ECO:0000256" key="8">
    <source>
        <dbReference type="ARBA" id="ARBA00022741"/>
    </source>
</evidence>
<dbReference type="Gene3D" id="1.10.287.130">
    <property type="match status" value="1"/>
</dbReference>
<dbReference type="InterPro" id="IPR004358">
    <property type="entry name" value="Sig_transdc_His_kin-like_C"/>
</dbReference>
<organism evidence="18 19">
    <name type="scientific">Coprococcus hominis</name>
    <name type="common">ex Liu et al. 2022</name>
    <dbReference type="NCBI Taxonomy" id="2763039"/>
    <lineage>
        <taxon>Bacteria</taxon>
        <taxon>Bacillati</taxon>
        <taxon>Bacillota</taxon>
        <taxon>Clostridia</taxon>
        <taxon>Lachnospirales</taxon>
        <taxon>Lachnospiraceae</taxon>
        <taxon>Coprococcus</taxon>
    </lineage>
</organism>
<gene>
    <name evidence="18" type="ORF">H8S09_00815</name>
</gene>
<comment type="catalytic activity">
    <reaction evidence="1">
        <text>ATP + protein L-histidine = ADP + protein N-phospho-L-histidine.</text>
        <dbReference type="EC" id="2.7.13.3"/>
    </reaction>
</comment>
<dbReference type="InterPro" id="IPR003594">
    <property type="entry name" value="HATPase_dom"/>
</dbReference>
<dbReference type="CDD" id="cd06225">
    <property type="entry name" value="HAMP"/>
    <property type="match status" value="1"/>
</dbReference>